<dbReference type="Proteomes" id="UP000653002">
    <property type="component" value="Unassembled WGS sequence"/>
</dbReference>
<name>A0A8I0LD93_XANCI</name>
<comment type="caution">
    <text evidence="1">The sequence shown here is derived from an EMBL/GenBank/DDBJ whole genome shotgun (WGS) entry which is preliminary data.</text>
</comment>
<accession>A0A8I0LD93</accession>
<evidence type="ECO:0000313" key="1">
    <source>
        <dbReference type="EMBL" id="MBD4339778.1"/>
    </source>
</evidence>
<reference evidence="1" key="1">
    <citation type="submission" date="2020-01" db="EMBL/GenBank/DDBJ databases">
        <authorList>
            <person name="Richard D."/>
        </authorList>
    </citation>
    <scope>NUCLEOTIDE SEQUENCE</scope>
    <source>
        <strain evidence="1">JP541</strain>
    </source>
</reference>
<organism evidence="1 2">
    <name type="scientific">Xanthomonas citri pv. citri</name>
    <dbReference type="NCBI Taxonomy" id="611301"/>
    <lineage>
        <taxon>Bacteria</taxon>
        <taxon>Pseudomonadati</taxon>
        <taxon>Pseudomonadota</taxon>
        <taxon>Gammaproteobacteria</taxon>
        <taxon>Lysobacterales</taxon>
        <taxon>Lysobacteraceae</taxon>
        <taxon>Xanthomonas</taxon>
    </lineage>
</organism>
<proteinExistence type="predicted"/>
<sequence>RNRLETIRTCVPRELQASFYFNIAKYHTNWYQVGKWVPVQRRLHIMDETGCSLTKGVETVCKSLSADYVPDVRPLTLSAANEQYLRAF</sequence>
<feature type="non-terminal residue" evidence="1">
    <location>
        <position position="1"/>
    </location>
</feature>
<protein>
    <submittedName>
        <fullName evidence="1">Uncharacterized protein</fullName>
    </submittedName>
</protein>
<dbReference type="AlphaFoldDB" id="A0A8I0LD93"/>
<evidence type="ECO:0000313" key="2">
    <source>
        <dbReference type="Proteomes" id="UP000653002"/>
    </source>
</evidence>
<gene>
    <name evidence="1" type="ORF">GUH15_27760</name>
</gene>
<dbReference type="EMBL" id="JAABFR010002332">
    <property type="protein sequence ID" value="MBD4339778.1"/>
    <property type="molecule type" value="Genomic_DNA"/>
</dbReference>
<feature type="non-terminal residue" evidence="1">
    <location>
        <position position="88"/>
    </location>
</feature>